<gene>
    <name evidence="2" type="ORF">CON65_18075</name>
</gene>
<evidence type="ECO:0000313" key="2">
    <source>
        <dbReference type="EMBL" id="PED81301.1"/>
    </source>
</evidence>
<name>A0AA91V9X3_9BACI</name>
<proteinExistence type="predicted"/>
<dbReference type="RefSeq" id="WP_097898572.1">
    <property type="nucleotide sequence ID" value="NZ_NVOR01000069.1"/>
</dbReference>
<dbReference type="Gene3D" id="2.60.120.380">
    <property type="match status" value="1"/>
</dbReference>
<feature type="signal peptide" evidence="1">
    <location>
        <begin position="1"/>
        <end position="24"/>
    </location>
</feature>
<reference evidence="2 3" key="1">
    <citation type="submission" date="2017-09" db="EMBL/GenBank/DDBJ databases">
        <title>Large-scale bioinformatics analysis of Bacillus genomes uncovers conserved roles of natural products in bacterial physiology.</title>
        <authorList>
            <consortium name="Agbiome Team Llc"/>
            <person name="Bleich R.M."/>
            <person name="Grubbs K.J."/>
            <person name="Santa Maria K.C."/>
            <person name="Allen S.E."/>
            <person name="Farag S."/>
            <person name="Shank E.A."/>
            <person name="Bowers A."/>
        </authorList>
    </citation>
    <scope>NUCLEOTIDE SEQUENCE [LARGE SCALE GENOMIC DNA]</scope>
    <source>
        <strain evidence="2 3">AFS092012</strain>
    </source>
</reference>
<protein>
    <submittedName>
        <fullName evidence="2">Uncharacterized protein</fullName>
    </submittedName>
</protein>
<keyword evidence="1" id="KW-0732">Signal</keyword>
<feature type="chain" id="PRO_5041719537" evidence="1">
    <location>
        <begin position="25"/>
        <end position="143"/>
    </location>
</feature>
<sequence length="143" mass="15436">MKKLLVIPVIAVALTGIGASTSFASSENSNLISQDSLQSKETRVIKSAVISNKTYTLVNGERKVTFKHAKTADMRVHVTNKTTGTLDWYLKDSKGDLVDKGSLAAGKGFTNTYYTLSKGTYKLTVIHRNGGKGSFDAAARTME</sequence>
<dbReference type="Proteomes" id="UP000221020">
    <property type="component" value="Unassembled WGS sequence"/>
</dbReference>
<dbReference type="AlphaFoldDB" id="A0AA91V9X3"/>
<evidence type="ECO:0000313" key="3">
    <source>
        <dbReference type="Proteomes" id="UP000221020"/>
    </source>
</evidence>
<evidence type="ECO:0000256" key="1">
    <source>
        <dbReference type="SAM" id="SignalP"/>
    </source>
</evidence>
<organism evidence="2 3">
    <name type="scientific">Bacillus pseudomycoides</name>
    <dbReference type="NCBI Taxonomy" id="64104"/>
    <lineage>
        <taxon>Bacteria</taxon>
        <taxon>Bacillati</taxon>
        <taxon>Bacillota</taxon>
        <taxon>Bacilli</taxon>
        <taxon>Bacillales</taxon>
        <taxon>Bacillaceae</taxon>
        <taxon>Bacillus</taxon>
        <taxon>Bacillus cereus group</taxon>
    </lineage>
</organism>
<comment type="caution">
    <text evidence="2">The sequence shown here is derived from an EMBL/GenBank/DDBJ whole genome shotgun (WGS) entry which is preliminary data.</text>
</comment>
<dbReference type="EMBL" id="NVOR01000069">
    <property type="protein sequence ID" value="PED81301.1"/>
    <property type="molecule type" value="Genomic_DNA"/>
</dbReference>
<accession>A0AA91V9X3</accession>